<accession>A0ABT5BP30</accession>
<evidence type="ECO:0008006" key="4">
    <source>
        <dbReference type="Google" id="ProtNLM"/>
    </source>
</evidence>
<dbReference type="RefSeq" id="WP_272010219.1">
    <property type="nucleotide sequence ID" value="NZ_JAQNDN010000027.1"/>
</dbReference>
<reference evidence="2 3" key="1">
    <citation type="submission" date="2022-11" db="EMBL/GenBank/DDBJ databases">
        <title>Minimal conservation of predation-associated metabolite biosynthetic gene clusters underscores biosynthetic potential of Myxococcota including descriptions for ten novel species: Archangium lansinium sp. nov., Myxococcus landrumus sp. nov., Nannocystis bai.</title>
        <authorList>
            <person name="Ahearne A."/>
            <person name="Stevens C."/>
            <person name="Dowd S."/>
        </authorList>
    </citation>
    <scope>NUCLEOTIDE SEQUENCE [LARGE SCALE GENOMIC DNA]</scope>
    <source>
        <strain evidence="2 3">NCELM</strain>
    </source>
</reference>
<feature type="compositionally biased region" description="Low complexity" evidence="1">
    <location>
        <begin position="174"/>
        <end position="187"/>
    </location>
</feature>
<gene>
    <name evidence="2" type="ORF">POL58_46510</name>
</gene>
<protein>
    <recommendedName>
        <fullName evidence="4">TolA protein</fullName>
    </recommendedName>
</protein>
<feature type="compositionally biased region" description="Basic and acidic residues" evidence="1">
    <location>
        <begin position="301"/>
        <end position="335"/>
    </location>
</feature>
<feature type="region of interest" description="Disordered" evidence="1">
    <location>
        <begin position="172"/>
        <end position="379"/>
    </location>
</feature>
<feature type="compositionally biased region" description="Basic and acidic residues" evidence="1">
    <location>
        <begin position="232"/>
        <end position="280"/>
    </location>
</feature>
<evidence type="ECO:0000256" key="1">
    <source>
        <dbReference type="SAM" id="MobiDB-lite"/>
    </source>
</evidence>
<feature type="compositionally biased region" description="Low complexity" evidence="1">
    <location>
        <begin position="222"/>
        <end position="231"/>
    </location>
</feature>
<feature type="compositionally biased region" description="Basic residues" evidence="1">
    <location>
        <begin position="189"/>
        <end position="214"/>
    </location>
</feature>
<keyword evidence="3" id="KW-1185">Reference proteome</keyword>
<comment type="caution">
    <text evidence="2">The sequence shown here is derived from an EMBL/GenBank/DDBJ whole genome shotgun (WGS) entry which is preliminary data.</text>
</comment>
<evidence type="ECO:0000313" key="2">
    <source>
        <dbReference type="EMBL" id="MDC0675284.1"/>
    </source>
</evidence>
<feature type="compositionally biased region" description="Basic residues" evidence="1">
    <location>
        <begin position="366"/>
        <end position="379"/>
    </location>
</feature>
<dbReference type="Proteomes" id="UP001217838">
    <property type="component" value="Unassembled WGS sequence"/>
</dbReference>
<proteinExistence type="predicted"/>
<dbReference type="EMBL" id="JAQNDN010000027">
    <property type="protein sequence ID" value="MDC0675284.1"/>
    <property type="molecule type" value="Genomic_DNA"/>
</dbReference>
<organism evidence="2 3">
    <name type="scientific">Nannocystis radixulma</name>
    <dbReference type="NCBI Taxonomy" id="2995305"/>
    <lineage>
        <taxon>Bacteria</taxon>
        <taxon>Pseudomonadati</taxon>
        <taxon>Myxococcota</taxon>
        <taxon>Polyangia</taxon>
        <taxon>Nannocystales</taxon>
        <taxon>Nannocystaceae</taxon>
        <taxon>Nannocystis</taxon>
    </lineage>
</organism>
<sequence length="379" mass="40675">MRSSRSTADPEESGLAALYGLPLAEFTTARDELAAKLRAAGDSAGATRVKSLRKPSTAVWAINQLARREPGRIAALLKAGERMRESQRAGATGLREASEAHHQLVWELLQGATNVLAEAGIRAPGDHLDPIRITLQSAPAATQHEREMLREGTLTRELEPADIGDVMRMMAGGAPEEAPPAAEIETPTRGRKPTKRATKRKVTRERAKPSRRRAPQVDRAAKQAAARAAKAAAREQGEAEREAARAAKAAAAREEREAEREAARAAKAVAREEREAEQAEARQQAAAHRAYAKASSEAEQWAEKAERAKAAARKADQLAHKAEEAARTARERADAAELAAEAAESRAEAAEAARAAAEQDVDTPRGRARGRRRTKTGGA</sequence>
<feature type="compositionally biased region" description="Low complexity" evidence="1">
    <location>
        <begin position="281"/>
        <end position="299"/>
    </location>
</feature>
<evidence type="ECO:0000313" key="3">
    <source>
        <dbReference type="Proteomes" id="UP001217838"/>
    </source>
</evidence>
<name>A0ABT5BP30_9BACT</name>